<dbReference type="Pfam" id="PF06985">
    <property type="entry name" value="HET"/>
    <property type="match status" value="1"/>
</dbReference>
<dbReference type="Pfam" id="PF26639">
    <property type="entry name" value="Het-6_barrel"/>
    <property type="match status" value="1"/>
</dbReference>
<protein>
    <recommendedName>
        <fullName evidence="1">Heterokaryon incompatibility domain-containing protein</fullName>
    </recommendedName>
</protein>
<evidence type="ECO:0000259" key="1">
    <source>
        <dbReference type="Pfam" id="PF06985"/>
    </source>
</evidence>
<gene>
    <name evidence="2" type="ORF">SCUCBS95973_001163</name>
</gene>
<dbReference type="InterPro" id="IPR052895">
    <property type="entry name" value="HetReg/Transcr_Mod"/>
</dbReference>
<dbReference type="PANTHER" id="PTHR24148:SF64">
    <property type="entry name" value="HETEROKARYON INCOMPATIBILITY DOMAIN-CONTAINING PROTEIN"/>
    <property type="match status" value="1"/>
</dbReference>
<feature type="domain" description="Heterokaryon incompatibility" evidence="1">
    <location>
        <begin position="51"/>
        <end position="216"/>
    </location>
</feature>
<evidence type="ECO:0000313" key="2">
    <source>
        <dbReference type="EMBL" id="CAK7211580.1"/>
    </source>
</evidence>
<reference evidence="2 3" key="1">
    <citation type="submission" date="2024-01" db="EMBL/GenBank/DDBJ databases">
        <authorList>
            <person name="Allen C."/>
            <person name="Tagirdzhanova G."/>
        </authorList>
    </citation>
    <scope>NUCLEOTIDE SEQUENCE [LARGE SCALE GENOMIC DNA]</scope>
</reference>
<dbReference type="PANTHER" id="PTHR24148">
    <property type="entry name" value="ANKYRIN REPEAT DOMAIN-CONTAINING PROTEIN 39 HOMOLOG-RELATED"/>
    <property type="match status" value="1"/>
</dbReference>
<organism evidence="2 3">
    <name type="scientific">Sporothrix curviconia</name>
    <dbReference type="NCBI Taxonomy" id="1260050"/>
    <lineage>
        <taxon>Eukaryota</taxon>
        <taxon>Fungi</taxon>
        <taxon>Dikarya</taxon>
        <taxon>Ascomycota</taxon>
        <taxon>Pezizomycotina</taxon>
        <taxon>Sordariomycetes</taxon>
        <taxon>Sordariomycetidae</taxon>
        <taxon>Ophiostomatales</taxon>
        <taxon>Ophiostomataceae</taxon>
        <taxon>Sporothrix</taxon>
    </lineage>
</organism>
<evidence type="ECO:0000313" key="3">
    <source>
        <dbReference type="Proteomes" id="UP001642405"/>
    </source>
</evidence>
<proteinExistence type="predicted"/>
<keyword evidence="3" id="KW-1185">Reference proteome</keyword>
<name>A0ABP0AWH8_9PEZI</name>
<dbReference type="EMBL" id="CAWUHB010000004">
    <property type="protein sequence ID" value="CAK7211580.1"/>
    <property type="molecule type" value="Genomic_DNA"/>
</dbReference>
<sequence length="705" mass="78278">MGSAKLVGEPYKYSSIKNEKEIRLLELFPGSGNDEVRVALYSAPIESLPPFEAISYCWGDASQVETILCNDTPLVITTSLHGALKRFRPAPGPDAKPRTIWADAICIQQTDLVEKACQVMHMPQVYSQAWRVLVWLGEEEEDGSLDGVAESLAVAKEFLPDTPLDVEGLHQTAQGVLNKARALQKEGRPNFLDHDWVSLLRLLERPWFRRKWVIQEVCLAKDAIVYCGNITFPWSTLAYVAYNTMASGVLLMIVGNTSLVAGMPFMEDHSHDHDDKGEKADSDHIPQYRKVPAGATLIFQNIQVMHMIRTFRHAGTLLDCVIATASFDCTNPRDYVYALLSLPVHPTSHQVIPNYLQTPAETFIEFAVATLIGEQNLKLLSTAPAMSRPRPARFRTGPDGKPIIPPYTFSEPMALPSWVPNLTGSGLINPFASYSVLPQMFHTGGAVTPPVAVSDDKKLLYLQARIVDTIDALIGRNVKYNIPTDADAAPFLPRFKGNLQMARNQLWMRNYLRICQKFVQGAPAGELDSSTPSKTPMTPAQWLTFARVMTCEQNNRRDALPPAVYDAFDEYVEHIYNVFADETEAEGERDEAAAANIERMMAQYGVMLESSVLSMSSMRLLGRTAAGRLGQLPLEVRLGDKVAVVIGGETPFIVRPIDKPEGEAGASWQPDEERYQLIGEAYISGIMQGETLADERYTTKEITIQ</sequence>
<dbReference type="InterPro" id="IPR010730">
    <property type="entry name" value="HET"/>
</dbReference>
<dbReference type="Proteomes" id="UP001642405">
    <property type="component" value="Unassembled WGS sequence"/>
</dbReference>
<comment type="caution">
    <text evidence="2">The sequence shown here is derived from an EMBL/GenBank/DDBJ whole genome shotgun (WGS) entry which is preliminary data.</text>
</comment>
<accession>A0ABP0AWH8</accession>